<dbReference type="VEuPathDB" id="AmoebaDB:EHI5A_048590"/>
<evidence type="ECO:0000313" key="3">
    <source>
        <dbReference type="Proteomes" id="UP000078387"/>
    </source>
</evidence>
<keyword evidence="1" id="KW-0175">Coiled coil</keyword>
<dbReference type="AlphaFoldDB" id="A0A5K1V676"/>
<dbReference type="VEuPathDB" id="AmoebaDB:KM1_028870"/>
<evidence type="ECO:0000313" key="2">
    <source>
        <dbReference type="EMBL" id="GAT97017.1"/>
    </source>
</evidence>
<dbReference type="VEuPathDB" id="AmoebaDB:EHI8A_101220"/>
<gene>
    <name evidence="2" type="ORF">CL6EHI_099310</name>
</gene>
<dbReference type="Proteomes" id="UP000078387">
    <property type="component" value="Unassembled WGS sequence"/>
</dbReference>
<dbReference type="VEuPathDB" id="AmoebaDB:EHI_099310"/>
<proteinExistence type="predicted"/>
<organism evidence="2 3">
    <name type="scientific">Entamoeba histolytica</name>
    <dbReference type="NCBI Taxonomy" id="5759"/>
    <lineage>
        <taxon>Eukaryota</taxon>
        <taxon>Amoebozoa</taxon>
        <taxon>Evosea</taxon>
        <taxon>Archamoebae</taxon>
        <taxon>Mastigamoebida</taxon>
        <taxon>Entamoebidae</taxon>
        <taxon>Entamoeba</taxon>
    </lineage>
</organism>
<name>A0A5K1V676_ENTHI</name>
<protein>
    <submittedName>
        <fullName evidence="2">Uncharacterized protein</fullName>
    </submittedName>
</protein>
<feature type="coiled-coil region" evidence="1">
    <location>
        <begin position="30"/>
        <end position="59"/>
    </location>
</feature>
<dbReference type="OMA" id="MHIAHEQ"/>
<sequence length="90" mass="11122">MEREHKNQLEEIQQQYDMHFAHEQLTYRYFKEMQEIRKKDRQQMKKMNEEERIARAETMYQLEDGQYFIKNGTLMYKLSSKDIVAKASVH</sequence>
<dbReference type="VEuPathDB" id="AmoebaDB:EHI7A_027580"/>
<dbReference type="EMBL" id="BDEQ01000001">
    <property type="protein sequence ID" value="GAT97017.1"/>
    <property type="molecule type" value="Genomic_DNA"/>
</dbReference>
<evidence type="ECO:0000256" key="1">
    <source>
        <dbReference type="SAM" id="Coils"/>
    </source>
</evidence>
<reference evidence="2 3" key="1">
    <citation type="submission" date="2016-05" db="EMBL/GenBank/DDBJ databases">
        <title>First whole genome sequencing of Entamoeba histolytica HM1:IMSS-clone-6.</title>
        <authorList>
            <person name="Mukherjee Avik.K."/>
            <person name="Izumyama S."/>
            <person name="Nakada-Tsukui K."/>
            <person name="Nozaki T."/>
        </authorList>
    </citation>
    <scope>NUCLEOTIDE SEQUENCE [LARGE SCALE GENOMIC DNA]</scope>
    <source>
        <strain evidence="2 3">HM1:IMSS clone 6</strain>
    </source>
</reference>
<comment type="caution">
    <text evidence="2">The sequence shown here is derived from an EMBL/GenBank/DDBJ whole genome shotgun (WGS) entry which is preliminary data.</text>
</comment>
<accession>A0A5K1V676</accession>